<keyword evidence="16" id="KW-1185">Reference proteome</keyword>
<keyword evidence="3" id="KW-0285">Flavoprotein</keyword>
<comment type="pathway">
    <text evidence="1">Cofactor biosynthesis; FAD biosynthesis; FAD from FMN: step 1/1.</text>
</comment>
<keyword evidence="15" id="KW-0378">Hydrolase</keyword>
<keyword evidence="6" id="KW-0548">Nucleotidyltransferase</keyword>
<dbReference type="GO" id="GO:0003919">
    <property type="term" value="F:FMN adenylyltransferase activity"/>
    <property type="evidence" value="ECO:0007669"/>
    <property type="project" value="UniProtKB-EC"/>
</dbReference>
<evidence type="ECO:0000256" key="7">
    <source>
        <dbReference type="ARBA" id="ARBA00022741"/>
    </source>
</evidence>
<evidence type="ECO:0000256" key="4">
    <source>
        <dbReference type="ARBA" id="ARBA00022643"/>
    </source>
</evidence>
<evidence type="ECO:0000256" key="3">
    <source>
        <dbReference type="ARBA" id="ARBA00022630"/>
    </source>
</evidence>
<accession>A0A0D7AXA2</accession>
<dbReference type="InterPro" id="IPR002500">
    <property type="entry name" value="PAPS_reduct_dom"/>
</dbReference>
<keyword evidence="7" id="KW-0547">Nucleotide-binding</keyword>
<evidence type="ECO:0000259" key="14">
    <source>
        <dbReference type="Pfam" id="PF01507"/>
    </source>
</evidence>
<evidence type="ECO:0000256" key="11">
    <source>
        <dbReference type="ARBA" id="ARBA00031871"/>
    </source>
</evidence>
<keyword evidence="4" id="KW-0288">FMN</keyword>
<evidence type="ECO:0000256" key="9">
    <source>
        <dbReference type="ARBA" id="ARBA00022840"/>
    </source>
</evidence>
<dbReference type="InterPro" id="IPR014729">
    <property type="entry name" value="Rossmann-like_a/b/a_fold"/>
</dbReference>
<evidence type="ECO:0000256" key="8">
    <source>
        <dbReference type="ARBA" id="ARBA00022827"/>
    </source>
</evidence>
<dbReference type="GO" id="GO:0005524">
    <property type="term" value="F:ATP binding"/>
    <property type="evidence" value="ECO:0007669"/>
    <property type="project" value="UniProtKB-KW"/>
</dbReference>
<evidence type="ECO:0000256" key="6">
    <source>
        <dbReference type="ARBA" id="ARBA00022695"/>
    </source>
</evidence>
<keyword evidence="8" id="KW-0274">FAD</keyword>
<keyword evidence="9" id="KW-0067">ATP-binding</keyword>
<dbReference type="EC" id="2.7.7.2" evidence="2"/>
<evidence type="ECO:0000313" key="15">
    <source>
        <dbReference type="EMBL" id="KIY62620.1"/>
    </source>
</evidence>
<gene>
    <name evidence="15" type="ORF">CYLTODRAFT_426773</name>
</gene>
<proteinExistence type="predicted"/>
<organism evidence="15 16">
    <name type="scientific">Cylindrobasidium torrendii FP15055 ss-10</name>
    <dbReference type="NCBI Taxonomy" id="1314674"/>
    <lineage>
        <taxon>Eukaryota</taxon>
        <taxon>Fungi</taxon>
        <taxon>Dikarya</taxon>
        <taxon>Basidiomycota</taxon>
        <taxon>Agaricomycotina</taxon>
        <taxon>Agaricomycetes</taxon>
        <taxon>Agaricomycetidae</taxon>
        <taxon>Agaricales</taxon>
        <taxon>Marasmiineae</taxon>
        <taxon>Physalacriaceae</taxon>
        <taxon>Cylindrobasidium</taxon>
    </lineage>
</organism>
<feature type="domain" description="Phosphoadenosine phosphosulphate reductase" evidence="14">
    <location>
        <begin position="66"/>
        <end position="227"/>
    </location>
</feature>
<dbReference type="STRING" id="1314674.A0A0D7AXA2"/>
<dbReference type="Pfam" id="PF01507">
    <property type="entry name" value="PAPS_reduct"/>
    <property type="match status" value="1"/>
</dbReference>
<dbReference type="EMBL" id="KN880764">
    <property type="protein sequence ID" value="KIY62620.1"/>
    <property type="molecule type" value="Genomic_DNA"/>
</dbReference>
<evidence type="ECO:0000256" key="2">
    <source>
        <dbReference type="ARBA" id="ARBA00012393"/>
    </source>
</evidence>
<comment type="catalytic activity">
    <reaction evidence="12">
        <text>FMN + ATP + H(+) = FAD + diphosphate</text>
        <dbReference type="Rhea" id="RHEA:17237"/>
        <dbReference type="ChEBI" id="CHEBI:15378"/>
        <dbReference type="ChEBI" id="CHEBI:30616"/>
        <dbReference type="ChEBI" id="CHEBI:33019"/>
        <dbReference type="ChEBI" id="CHEBI:57692"/>
        <dbReference type="ChEBI" id="CHEBI:58210"/>
        <dbReference type="EC" id="2.7.7.2"/>
    </reaction>
</comment>
<evidence type="ECO:0000256" key="5">
    <source>
        <dbReference type="ARBA" id="ARBA00022679"/>
    </source>
</evidence>
<dbReference type="PANTHER" id="PTHR23293">
    <property type="entry name" value="FAD SYNTHETASE-RELATED FMN ADENYLYLTRANSFERASE"/>
    <property type="match status" value="1"/>
</dbReference>
<dbReference type="OrthoDB" id="270728at2759"/>
<dbReference type="PANTHER" id="PTHR23293:SF9">
    <property type="entry name" value="FAD SYNTHASE"/>
    <property type="match status" value="1"/>
</dbReference>
<keyword evidence="5" id="KW-0808">Transferase</keyword>
<reference evidence="15 16" key="1">
    <citation type="journal article" date="2015" name="Fungal Genet. Biol.">
        <title>Evolution of novel wood decay mechanisms in Agaricales revealed by the genome sequences of Fistulina hepatica and Cylindrobasidium torrendii.</title>
        <authorList>
            <person name="Floudas D."/>
            <person name="Held B.W."/>
            <person name="Riley R."/>
            <person name="Nagy L.G."/>
            <person name="Koehler G."/>
            <person name="Ransdell A.S."/>
            <person name="Younus H."/>
            <person name="Chow J."/>
            <person name="Chiniquy J."/>
            <person name="Lipzen A."/>
            <person name="Tritt A."/>
            <person name="Sun H."/>
            <person name="Haridas S."/>
            <person name="LaButti K."/>
            <person name="Ohm R.A."/>
            <person name="Kues U."/>
            <person name="Blanchette R.A."/>
            <person name="Grigoriev I.V."/>
            <person name="Minto R.E."/>
            <person name="Hibbett D.S."/>
        </authorList>
    </citation>
    <scope>NUCLEOTIDE SEQUENCE [LARGE SCALE GENOMIC DNA]</scope>
    <source>
        <strain evidence="15 16">FP15055 ss-10</strain>
    </source>
</reference>
<evidence type="ECO:0000256" key="13">
    <source>
        <dbReference type="SAM" id="MobiDB-lite"/>
    </source>
</evidence>
<evidence type="ECO:0000256" key="12">
    <source>
        <dbReference type="ARBA" id="ARBA00049494"/>
    </source>
</evidence>
<sequence length="280" mass="31047">MGGAVYRVYFGYDHLRHVSNSVMDFKQIAKDVYALAASDDPIAPLLNEAITVIEEALDTHGQDRTSISFNGGKDCTVLLYVYAAILAKRAPTHVGPIHSVYIACPSPFSDLEDFINEAATAYNLDLFRCTPPEEKAKDAMRHGLEIYKARYPDITAILIGTRRTDPHGATLSHRNMTSPGWPQYERINPIINWDYADIWTFLKKFNVPYCCLYDQGYTSLGSTHNTYPNPALLCIAEKDSSPKYSPAFKLKDGNLERCGRGSQPTTAAAPVVSVTNASKE</sequence>
<dbReference type="Proteomes" id="UP000054007">
    <property type="component" value="Unassembled WGS sequence"/>
</dbReference>
<feature type="region of interest" description="Disordered" evidence="13">
    <location>
        <begin position="259"/>
        <end position="280"/>
    </location>
</feature>
<dbReference type="GO" id="GO:0016787">
    <property type="term" value="F:hydrolase activity"/>
    <property type="evidence" value="ECO:0007669"/>
    <property type="project" value="UniProtKB-KW"/>
</dbReference>
<protein>
    <recommendedName>
        <fullName evidence="2">FAD synthase</fullName>
        <ecNumber evidence="2">2.7.7.2</ecNumber>
    </recommendedName>
    <alternativeName>
        <fullName evidence="10">FAD pyrophosphorylase</fullName>
    </alternativeName>
    <alternativeName>
        <fullName evidence="11">FMN adenylyltransferase</fullName>
    </alternativeName>
</protein>
<dbReference type="GO" id="GO:0006747">
    <property type="term" value="P:FAD biosynthetic process"/>
    <property type="evidence" value="ECO:0007669"/>
    <property type="project" value="TreeGrafter"/>
</dbReference>
<dbReference type="SUPFAM" id="SSF52402">
    <property type="entry name" value="Adenine nucleotide alpha hydrolases-like"/>
    <property type="match status" value="1"/>
</dbReference>
<dbReference type="CDD" id="cd23948">
    <property type="entry name" value="FAD_synthase"/>
    <property type="match status" value="1"/>
</dbReference>
<evidence type="ECO:0000313" key="16">
    <source>
        <dbReference type="Proteomes" id="UP000054007"/>
    </source>
</evidence>
<dbReference type="Gene3D" id="3.40.50.620">
    <property type="entry name" value="HUPs"/>
    <property type="match status" value="1"/>
</dbReference>
<evidence type="ECO:0000256" key="10">
    <source>
        <dbReference type="ARBA" id="ARBA00031145"/>
    </source>
</evidence>
<dbReference type="AlphaFoldDB" id="A0A0D7AXA2"/>
<evidence type="ECO:0000256" key="1">
    <source>
        <dbReference type="ARBA" id="ARBA00004726"/>
    </source>
</evidence>
<name>A0A0D7AXA2_9AGAR</name>